<evidence type="ECO:0000313" key="1">
    <source>
        <dbReference type="EMBL" id="KAG0411405.1"/>
    </source>
</evidence>
<name>A0AC60NW83_IXOPE</name>
<keyword evidence="2" id="KW-1185">Reference proteome</keyword>
<reference evidence="1 2" key="1">
    <citation type="journal article" date="2020" name="Cell">
        <title>Large-Scale Comparative Analyses of Tick Genomes Elucidate Their Genetic Diversity and Vector Capacities.</title>
        <authorList>
            <consortium name="Tick Genome and Microbiome Consortium (TIGMIC)"/>
            <person name="Jia N."/>
            <person name="Wang J."/>
            <person name="Shi W."/>
            <person name="Du L."/>
            <person name="Sun Y."/>
            <person name="Zhan W."/>
            <person name="Jiang J.F."/>
            <person name="Wang Q."/>
            <person name="Zhang B."/>
            <person name="Ji P."/>
            <person name="Bell-Sakyi L."/>
            <person name="Cui X.M."/>
            <person name="Yuan T.T."/>
            <person name="Jiang B.G."/>
            <person name="Yang W.F."/>
            <person name="Lam T.T."/>
            <person name="Chang Q.C."/>
            <person name="Ding S.J."/>
            <person name="Wang X.J."/>
            <person name="Zhu J.G."/>
            <person name="Ruan X.D."/>
            <person name="Zhao L."/>
            <person name="Wei J.T."/>
            <person name="Ye R.Z."/>
            <person name="Que T.C."/>
            <person name="Du C.H."/>
            <person name="Zhou Y.H."/>
            <person name="Cheng J.X."/>
            <person name="Dai P.F."/>
            <person name="Guo W.B."/>
            <person name="Han X.H."/>
            <person name="Huang E.J."/>
            <person name="Li L.F."/>
            <person name="Wei W."/>
            <person name="Gao Y.C."/>
            <person name="Liu J.Z."/>
            <person name="Shao H.Z."/>
            <person name="Wang X."/>
            <person name="Wang C.C."/>
            <person name="Yang T.C."/>
            <person name="Huo Q.B."/>
            <person name="Li W."/>
            <person name="Chen H.Y."/>
            <person name="Chen S.E."/>
            <person name="Zhou L.G."/>
            <person name="Ni X.B."/>
            <person name="Tian J.H."/>
            <person name="Sheng Y."/>
            <person name="Liu T."/>
            <person name="Pan Y.S."/>
            <person name="Xia L.Y."/>
            <person name="Li J."/>
            <person name="Zhao F."/>
            <person name="Cao W.C."/>
        </authorList>
    </citation>
    <scope>NUCLEOTIDE SEQUENCE [LARGE SCALE GENOMIC DNA]</scope>
    <source>
        <strain evidence="1">Iper-2018</strain>
    </source>
</reference>
<dbReference type="EMBL" id="JABSTQ010011434">
    <property type="protein sequence ID" value="KAG0411405.1"/>
    <property type="molecule type" value="Genomic_DNA"/>
</dbReference>
<organism evidence="1 2">
    <name type="scientific">Ixodes persulcatus</name>
    <name type="common">Taiga tick</name>
    <dbReference type="NCBI Taxonomy" id="34615"/>
    <lineage>
        <taxon>Eukaryota</taxon>
        <taxon>Metazoa</taxon>
        <taxon>Ecdysozoa</taxon>
        <taxon>Arthropoda</taxon>
        <taxon>Chelicerata</taxon>
        <taxon>Arachnida</taxon>
        <taxon>Acari</taxon>
        <taxon>Parasitiformes</taxon>
        <taxon>Ixodida</taxon>
        <taxon>Ixodoidea</taxon>
        <taxon>Ixodidae</taxon>
        <taxon>Ixodinae</taxon>
        <taxon>Ixodes</taxon>
    </lineage>
</organism>
<dbReference type="Proteomes" id="UP000805193">
    <property type="component" value="Unassembled WGS sequence"/>
</dbReference>
<comment type="caution">
    <text evidence="1">The sequence shown here is derived from an EMBL/GenBank/DDBJ whole genome shotgun (WGS) entry which is preliminary data.</text>
</comment>
<accession>A0AC60NW83</accession>
<feature type="non-terminal residue" evidence="1">
    <location>
        <position position="1296"/>
    </location>
</feature>
<sequence length="1296" mass="142843">MASEREVRTVERINLRNIINQWNANRLDLFELSEPNEDLEFHGVMRFYFQDADQKVVTKCIRVSSTASVHDVVCTLIEKFRPDIRMLSIPDYTDYALYEIHENGEERKLGGEEKPLLVQLNWHKDDREGRFLFRRMDEKSRLPSLQGESLRFGRKLSKREKRDKKKRDKKEATSFTRSISNPEAVMRRRRQQKLERKLQQFRQEGSPEAGGTLRIFGESLNRDVPYKTLLLSTTDTASHVVKEILDKYGLDQEEPLHYCLVQPGGGMGPLGSIQGVKEYILDDDDCPLAIERQHNRLKGTLSFHIRRRPADYQPRKRKKKPSSHGGGGFRCGSLYDRLPFLLAVHPDGGQPGPRHRILLNMTEVGSAPSGTQCLQLQGPGIHPRHCVIAHTEGVVTVTPSHQEAEIYLDGCRVYDTTILQHGALVRFGRHHTFRFLEPELAHRPHQNVPSMVARDGGYPPEYAERLVGEEDPASAYEGPPDAGDTASVHSHRTEDAGPPPGGDVRRGDPILPAVLEFWEEHEAVFLEAVVGQLDWAGVQFKLAPTYTLYMACRYRASTHFRPEISPAERAQRLTALANHLGALVRSTVERRSSDPGPLALWLANASELLHFLRQDRHLSAYTLDAQDLLTEAVQLAFRHLVAAQRRELAQALPRAFLEARDPGSDSAVGEVLAVLAGSMSLLRRCRVNAALTIQLFSWLFHHVNMWLFNSLLAGSSPCNRQTGSLLKRRLAHLVAWAEKQGLELAADCHLARIIQASPPPGTRAAHLLQTPKGSGPEEVASISSACFKLNSLQLRHLLECYEPGPDEAPVSPSLVEGVVRVAQQTADQQAHAEGRPLRLQEDPDLQLPFLLPEDGYSCDIVRGVPPGLQEFLQPLALSGLCRLTLQPTSLGYWTIYMSDQDVLGPPGAPEQAGPVRPQGPPRPSPPEVRGDGRGGPRPPEGPQVATITLHKSSNGMGLSIVAARGTNQDRLGIYIKSVVKGGAADQDGRLQAGDQLLRVDGHSLVGITQEKAADLMTQTGQVVNLEVAKQGAIHHGLAALLCQPSPLMHRGPRRLSERDIPSRLAQEDRGHPPGYRPRIQGSKSVPVLNSGYAGEGTPGGPPPRGAMHPLPGHQTAGGPGYPPGDYPHFQEPPPSYSTLPSQPPKPGPRPDPHVLQQQQHAAMVQEERQYQNIGMYQQQLPATPPPAFPDTMAHQGGRVPAYHSSQPQLARGSPGGPRGDQASRPLSTLVSPREQEQYASGMGFPAQRPAGLSPKRNPGRPPEGGAHPPQRPPMPAEMRSVCLDAAPALVERISRM</sequence>
<proteinExistence type="predicted"/>
<gene>
    <name evidence="1" type="ORF">HPB47_011467</name>
</gene>
<evidence type="ECO:0000313" key="2">
    <source>
        <dbReference type="Proteomes" id="UP000805193"/>
    </source>
</evidence>
<protein>
    <submittedName>
        <fullName evidence="1">Uncharacterized protein</fullName>
    </submittedName>
</protein>